<dbReference type="SUPFAM" id="SSF47874">
    <property type="entry name" value="Annexin"/>
    <property type="match status" value="1"/>
</dbReference>
<dbReference type="PROSITE" id="PS51897">
    <property type="entry name" value="ANNEXIN_2"/>
    <property type="match status" value="1"/>
</dbReference>
<evidence type="ECO:0000256" key="3">
    <source>
        <dbReference type="ARBA" id="ARBA00023216"/>
    </source>
</evidence>
<dbReference type="GO" id="GO:0005737">
    <property type="term" value="C:cytoplasm"/>
    <property type="evidence" value="ECO:0007669"/>
    <property type="project" value="TreeGrafter"/>
</dbReference>
<reference evidence="5" key="1">
    <citation type="journal article" date="2013" name="Nat. Genet.">
        <title>The draft genomes of soft-shell turtle and green sea turtle yield insights into the development and evolution of the turtle-specific body plan.</title>
        <authorList>
            <person name="Wang Z."/>
            <person name="Pascual-Anaya J."/>
            <person name="Zadissa A."/>
            <person name="Li W."/>
            <person name="Niimura Y."/>
            <person name="Huang Z."/>
            <person name="Li C."/>
            <person name="White S."/>
            <person name="Xiong Z."/>
            <person name="Fang D."/>
            <person name="Wang B."/>
            <person name="Ming Y."/>
            <person name="Chen Y."/>
            <person name="Zheng Y."/>
            <person name="Kuraku S."/>
            <person name="Pignatelli M."/>
            <person name="Herrero J."/>
            <person name="Beal K."/>
            <person name="Nozawa M."/>
            <person name="Li Q."/>
            <person name="Wang J."/>
            <person name="Zhang H."/>
            <person name="Yu L."/>
            <person name="Shigenobu S."/>
            <person name="Wang J."/>
            <person name="Liu J."/>
            <person name="Flicek P."/>
            <person name="Searle S."/>
            <person name="Wang J."/>
            <person name="Kuratani S."/>
            <person name="Yin Y."/>
            <person name="Aken B."/>
            <person name="Zhang G."/>
            <person name="Irie N."/>
        </authorList>
    </citation>
    <scope>NUCLEOTIDE SEQUENCE [LARGE SCALE GENOMIC DNA]</scope>
</reference>
<dbReference type="SMART" id="SM00335">
    <property type="entry name" value="ANX"/>
    <property type="match status" value="1"/>
</dbReference>
<proteinExistence type="inferred from homology"/>
<gene>
    <name evidence="4" type="ORF">UY3_14929</name>
</gene>
<keyword evidence="5" id="KW-1185">Reference proteome</keyword>
<evidence type="ECO:0000313" key="5">
    <source>
        <dbReference type="Proteomes" id="UP000031443"/>
    </source>
</evidence>
<dbReference type="EMBL" id="KB565896">
    <property type="protein sequence ID" value="EMP27952.1"/>
    <property type="molecule type" value="Genomic_DNA"/>
</dbReference>
<dbReference type="GO" id="GO:0012506">
    <property type="term" value="C:vesicle membrane"/>
    <property type="evidence" value="ECO:0007669"/>
    <property type="project" value="TreeGrafter"/>
</dbReference>
<dbReference type="PANTHER" id="PTHR10502:SF122">
    <property type="entry name" value="ANNEXIN A9"/>
    <property type="match status" value="1"/>
</dbReference>
<evidence type="ECO:0000256" key="1">
    <source>
        <dbReference type="ARBA" id="ARBA00007831"/>
    </source>
</evidence>
<keyword evidence="3" id="KW-0041">Annexin</keyword>
<dbReference type="GO" id="GO:0005544">
    <property type="term" value="F:calcium-dependent phospholipid binding"/>
    <property type="evidence" value="ECO:0007669"/>
    <property type="project" value="InterPro"/>
</dbReference>
<dbReference type="PANTHER" id="PTHR10502">
    <property type="entry name" value="ANNEXIN"/>
    <property type="match status" value="1"/>
</dbReference>
<evidence type="ECO:0000313" key="4">
    <source>
        <dbReference type="EMBL" id="EMP27952.1"/>
    </source>
</evidence>
<dbReference type="InterPro" id="IPR018502">
    <property type="entry name" value="Annexin_repeat"/>
</dbReference>
<dbReference type="InterPro" id="IPR037104">
    <property type="entry name" value="Annexin_sf"/>
</dbReference>
<name>M7BI73_CHEMY</name>
<keyword evidence="2" id="KW-0677">Repeat</keyword>
<dbReference type="Pfam" id="PF00191">
    <property type="entry name" value="Annexin"/>
    <property type="match status" value="1"/>
</dbReference>
<dbReference type="AlphaFoldDB" id="M7BI73"/>
<organism evidence="4 5">
    <name type="scientific">Chelonia mydas</name>
    <name type="common">Green sea-turtle</name>
    <name type="synonym">Chelonia agassizi</name>
    <dbReference type="NCBI Taxonomy" id="8469"/>
    <lineage>
        <taxon>Eukaryota</taxon>
        <taxon>Metazoa</taxon>
        <taxon>Chordata</taxon>
        <taxon>Craniata</taxon>
        <taxon>Vertebrata</taxon>
        <taxon>Euteleostomi</taxon>
        <taxon>Archelosauria</taxon>
        <taxon>Testudinata</taxon>
        <taxon>Testudines</taxon>
        <taxon>Cryptodira</taxon>
        <taxon>Durocryptodira</taxon>
        <taxon>Americhelydia</taxon>
        <taxon>Chelonioidea</taxon>
        <taxon>Cheloniidae</taxon>
        <taxon>Chelonia</taxon>
    </lineage>
</organism>
<dbReference type="GO" id="GO:0005509">
    <property type="term" value="F:calcium ion binding"/>
    <property type="evidence" value="ECO:0007669"/>
    <property type="project" value="InterPro"/>
</dbReference>
<comment type="similarity">
    <text evidence="1">Belongs to the annexin family.</text>
</comment>
<accession>M7BI73</accession>
<evidence type="ECO:0000256" key="2">
    <source>
        <dbReference type="ARBA" id="ARBA00022737"/>
    </source>
</evidence>
<dbReference type="GO" id="GO:0005634">
    <property type="term" value="C:nucleus"/>
    <property type="evidence" value="ECO:0007669"/>
    <property type="project" value="TreeGrafter"/>
</dbReference>
<dbReference type="GO" id="GO:0005886">
    <property type="term" value="C:plasma membrane"/>
    <property type="evidence" value="ECO:0007669"/>
    <property type="project" value="TreeGrafter"/>
</dbReference>
<dbReference type="GO" id="GO:0001786">
    <property type="term" value="F:phosphatidylserine binding"/>
    <property type="evidence" value="ECO:0007669"/>
    <property type="project" value="TreeGrafter"/>
</dbReference>
<dbReference type="Gene3D" id="1.10.220.10">
    <property type="entry name" value="Annexin"/>
    <property type="match status" value="1"/>
</dbReference>
<dbReference type="Proteomes" id="UP000031443">
    <property type="component" value="Unassembled WGS sequence"/>
</dbReference>
<protein>
    <submittedName>
        <fullName evidence="4">Annexin A9</fullName>
    </submittedName>
</protein>
<sequence>MGTDEDALTEILSTRSNQQLREILAFYQQVFGQYRKSHGLEVEETICKRFRGDGQAAMPALASVCRNTPRYFAEKLHNAVKVSRLQPMPMNQRCMGPAPFGAAQQ</sequence>